<sequence>MARHLAEAMHEVQKHAEKLDAADYDLDAWVGSADRQSSRRERRIQSTEDLKRELEREFLTPSPRFSTEWLNRLQRRWEIPVDYTELFALAPTQTRTVTRFTREGLEGRVTGYHEVTVPAGSATAKNSTSFRRRPAGRAEFVRGAAGFYPFEPGGLEGVEAISALESDAQVDGQRANDAAGKSALDRIIKLGVEGGLLEVAPGLSRGLDFSKATTVSTEVAKNAEDALQQDDSELDRMVGGSASEVYGQIKKGDLEEDLTAGEEEDIDSLLPVEYPALEPRGQLLTASTKKAGREWAHVVDVNKEITNFYELVPDMARDYPFELDTFQKEAVYHLENGDSVFVAAHTSAGKTVVAEYAIALAAKHMTKAIYTSPIKALSNQKFRDFRNTFDDVGILTGDVQINPEASCLIMTTEILRSMLYRGADLIRDVEFVIFDEVHYVNDLERGVVWEEVIIMLPEHVTLILLSATVPNTYEFASWVGRTKKKDIYVISTPKRPVPLEHYLWAGKSMHKIVDANKKFIEKGWKDADDILSGRDKLREKKAAEAKSGNTRGGPADRGRGQRGGPQRGGGNQRGGPQQRGRGQPAQRGVGNIARTGRGGGRTTAAQDRNIWVHLVLHLKKESMLPACIFVFSKKRCEENADSLSNQDFCTATEKSSTHMLIEKSLARLKTEDRVLPQIRRVRELLSRGIGVHHGGLLPIIKEIVEILFARGLVKVLFATETFAMGLNLPTRTVVFSGFRKHDGRQFRDLLPGEYTQMAGRAGRRGLDTVGSVIIATSGRDEAPPIGALRRMILGDPTKLRSQFRLTYNMILNLLRVEALKIEEMIKRSFSENATQALLPEHQKQVQLSEETLQKIKRKSCAICDIDLEACHSASIEFQRLTSQLHILLLASPVGKRLFSAKRLIVYKKNGVRTVGFLTKDGVSAGPAPVFLVFEFGPLNLIRHPSDILPFLPMFRHYFAPLPNSATEMHLKACKVPIMDLECVTSTIVKIGGPTWYLNIKREALKAADKELVPLTSTWEKPDWDELDWDRVKELQVIEVLNERQKQLEISQSCGCFQCPHFLQHFEMQHDEWQVKENISQLKQLMSDQNLQLLPDYEQRVEVMKELGFVDEACRVQLKGKVACEIHSADELVLTELILENVLAEYEPEEIVALLSAFVFEEKTENVPTLTPRLEKGKEAIIAISTKVNDLQIKHQVILSSEGAGDFATKPRFNLVEVVYEWARGMSFNRITDLTDVMEGTIVRVITRLDETCREVKNAAKLVGDPSLYTKMQTAQEMIKRDVIFAASLYM</sequence>
<proteinExistence type="predicted"/>
<comment type="caution">
    <text evidence="1">The sequence shown here is derived from an EMBL/GenBank/DDBJ whole genome shotgun (WGS) entry which is preliminary data.</text>
</comment>
<evidence type="ECO:0000313" key="1">
    <source>
        <dbReference type="EMBL" id="KAI2384244.1"/>
    </source>
</evidence>
<protein>
    <submittedName>
        <fullName evidence="1">Antiviral helicase ski2</fullName>
    </submittedName>
</protein>
<accession>A0ACB8USU1</accession>
<gene>
    <name evidence="1" type="primary">SKI2</name>
    <name evidence="1" type="ORF">LOY88_004770</name>
</gene>
<keyword evidence="1" id="KW-0347">Helicase</keyword>
<dbReference type="EMBL" id="JALBCA010000076">
    <property type="protein sequence ID" value="KAI2384244.1"/>
    <property type="molecule type" value="Genomic_DNA"/>
</dbReference>
<keyword evidence="1" id="KW-0067">ATP-binding</keyword>
<keyword evidence="1" id="KW-0378">Hydrolase</keyword>
<name>A0ACB8USU1_9EURO</name>
<keyword evidence="1" id="KW-0547">Nucleotide-binding</keyword>
<organism evidence="1">
    <name type="scientific">Ophidiomyces ophidiicola</name>
    <dbReference type="NCBI Taxonomy" id="1387563"/>
    <lineage>
        <taxon>Eukaryota</taxon>
        <taxon>Fungi</taxon>
        <taxon>Dikarya</taxon>
        <taxon>Ascomycota</taxon>
        <taxon>Pezizomycotina</taxon>
        <taxon>Eurotiomycetes</taxon>
        <taxon>Eurotiomycetidae</taxon>
        <taxon>Onygenales</taxon>
        <taxon>Onygenaceae</taxon>
        <taxon>Ophidiomyces</taxon>
    </lineage>
</organism>
<reference evidence="1" key="1">
    <citation type="journal article" date="2022" name="bioRxiv">
        <title>Population genetic analysis of Ophidiomyces ophidiicola, the causative agent of snake fungal disease, indicates recent introductions to the USA.</title>
        <authorList>
            <person name="Ladner J.T."/>
            <person name="Palmer J.M."/>
            <person name="Ettinger C.L."/>
            <person name="Stajich J.E."/>
            <person name="Farrell T.M."/>
            <person name="Glorioso B.M."/>
            <person name="Lawson B."/>
            <person name="Price S.J."/>
            <person name="Stengle A.G."/>
            <person name="Grear D.A."/>
            <person name="Lorch J.M."/>
        </authorList>
    </citation>
    <scope>NUCLEOTIDE SEQUENCE</scope>
    <source>
        <strain evidence="1">NWHC 24266-5</strain>
    </source>
</reference>